<evidence type="ECO:0000313" key="1">
    <source>
        <dbReference type="EMBL" id="SDG70753.1"/>
    </source>
</evidence>
<accession>A0A1G7WFJ8</accession>
<proteinExistence type="predicted"/>
<dbReference type="Proteomes" id="UP000198656">
    <property type="component" value="Unassembled WGS sequence"/>
</dbReference>
<dbReference type="OrthoDB" id="1796198at2"/>
<dbReference type="AlphaFoldDB" id="A0A1G7WFJ8"/>
<name>A0A1G7WFJ8_9FIRM</name>
<evidence type="ECO:0000313" key="2">
    <source>
        <dbReference type="Proteomes" id="UP000198656"/>
    </source>
</evidence>
<keyword evidence="2" id="KW-1185">Reference proteome</keyword>
<sequence>MEEILLSNRIIDLGSIGLIIVPLGDSSLNVIKLKVYERENFFSNPIPDINQTQIAEFSISANSFSEAVEQIQELYDGWSKIDKSETTTIIGIHNQNPNVLYIQFSHGERYYIYKRCLTLSKEMIFEELFGKNHNLSRRSLNNEDEQYLISKLRFMPKTKNAISFYSYKPQKRAKRHFSFSSSS</sequence>
<dbReference type="RefSeq" id="WP_092331346.1">
    <property type="nucleotide sequence ID" value="NZ_FNCP01000005.1"/>
</dbReference>
<organism evidence="1 2">
    <name type="scientific">Desulfosporosinus hippei DSM 8344</name>
    <dbReference type="NCBI Taxonomy" id="1121419"/>
    <lineage>
        <taxon>Bacteria</taxon>
        <taxon>Bacillati</taxon>
        <taxon>Bacillota</taxon>
        <taxon>Clostridia</taxon>
        <taxon>Eubacteriales</taxon>
        <taxon>Desulfitobacteriaceae</taxon>
        <taxon>Desulfosporosinus</taxon>
    </lineage>
</organism>
<gene>
    <name evidence="1" type="ORF">SAMN05443529_105136</name>
</gene>
<protein>
    <submittedName>
        <fullName evidence="1">Uncharacterized protein</fullName>
    </submittedName>
</protein>
<reference evidence="2" key="1">
    <citation type="submission" date="2016-10" db="EMBL/GenBank/DDBJ databases">
        <authorList>
            <person name="Varghese N."/>
            <person name="Submissions S."/>
        </authorList>
    </citation>
    <scope>NUCLEOTIDE SEQUENCE [LARGE SCALE GENOMIC DNA]</scope>
    <source>
        <strain evidence="2">DSM 8344</strain>
    </source>
</reference>
<dbReference type="EMBL" id="FNCP01000005">
    <property type="protein sequence ID" value="SDG70753.1"/>
    <property type="molecule type" value="Genomic_DNA"/>
</dbReference>